<dbReference type="AlphaFoldDB" id="A0A8C4NKA7"/>
<feature type="transmembrane region" description="Helical" evidence="11">
    <location>
        <begin position="137"/>
        <end position="159"/>
    </location>
</feature>
<dbReference type="Gene3D" id="1.20.1070.10">
    <property type="entry name" value="Rhodopsin 7-helix transmembrane proteins"/>
    <property type="match status" value="1"/>
</dbReference>
<evidence type="ECO:0000256" key="1">
    <source>
        <dbReference type="ARBA" id="ARBA00004651"/>
    </source>
</evidence>
<dbReference type="SUPFAM" id="SSF81321">
    <property type="entry name" value="Family A G protein-coupled receptor-like"/>
    <property type="match status" value="1"/>
</dbReference>
<feature type="compositionally biased region" description="Polar residues" evidence="10">
    <location>
        <begin position="351"/>
        <end position="367"/>
    </location>
</feature>
<evidence type="ECO:0000256" key="4">
    <source>
        <dbReference type="ARBA" id="ARBA00022989"/>
    </source>
</evidence>
<dbReference type="Proteomes" id="UP000694388">
    <property type="component" value="Unplaced"/>
</dbReference>
<evidence type="ECO:0000256" key="11">
    <source>
        <dbReference type="SAM" id="Phobius"/>
    </source>
</evidence>
<evidence type="ECO:0000256" key="10">
    <source>
        <dbReference type="SAM" id="MobiDB-lite"/>
    </source>
</evidence>
<evidence type="ECO:0000256" key="3">
    <source>
        <dbReference type="ARBA" id="ARBA00022692"/>
    </source>
</evidence>
<feature type="transmembrane region" description="Helical" evidence="11">
    <location>
        <begin position="69"/>
        <end position="91"/>
    </location>
</feature>
<keyword evidence="4 11" id="KW-1133">Transmembrane helix</keyword>
<dbReference type="PROSITE" id="PS50262">
    <property type="entry name" value="G_PROTEIN_RECEP_F1_2"/>
    <property type="match status" value="1"/>
</dbReference>
<dbReference type="Pfam" id="PF10323">
    <property type="entry name" value="7TM_GPCR_Srv"/>
    <property type="match status" value="1"/>
</dbReference>
<evidence type="ECO:0000313" key="14">
    <source>
        <dbReference type="Proteomes" id="UP000694388"/>
    </source>
</evidence>
<feature type="transmembrane region" description="Helical" evidence="11">
    <location>
        <begin position="205"/>
        <end position="230"/>
    </location>
</feature>
<evidence type="ECO:0000259" key="12">
    <source>
        <dbReference type="PROSITE" id="PS50262"/>
    </source>
</evidence>
<keyword evidence="2" id="KW-1003">Cell membrane</keyword>
<protein>
    <recommendedName>
        <fullName evidence="12">G-protein coupled receptors family 1 profile domain-containing protein</fullName>
    </recommendedName>
</protein>
<feature type="transmembrane region" description="Helical" evidence="11">
    <location>
        <begin position="103"/>
        <end position="125"/>
    </location>
</feature>
<evidence type="ECO:0000256" key="2">
    <source>
        <dbReference type="ARBA" id="ARBA00022475"/>
    </source>
</evidence>
<dbReference type="InterPro" id="IPR017452">
    <property type="entry name" value="GPCR_Rhodpsn_7TM"/>
</dbReference>
<organism evidence="13 14">
    <name type="scientific">Eptatretus burgeri</name>
    <name type="common">Inshore hagfish</name>
    <dbReference type="NCBI Taxonomy" id="7764"/>
    <lineage>
        <taxon>Eukaryota</taxon>
        <taxon>Metazoa</taxon>
        <taxon>Chordata</taxon>
        <taxon>Craniata</taxon>
        <taxon>Vertebrata</taxon>
        <taxon>Cyclostomata</taxon>
        <taxon>Myxini</taxon>
        <taxon>Myxiniformes</taxon>
        <taxon>Myxinidae</taxon>
        <taxon>Eptatretinae</taxon>
        <taxon>Eptatretus</taxon>
    </lineage>
</organism>
<dbReference type="GeneTree" id="ENSGT01130000278308"/>
<keyword evidence="6 11" id="KW-0472">Membrane</keyword>
<feature type="region of interest" description="Disordered" evidence="10">
    <location>
        <begin position="335"/>
        <end position="367"/>
    </location>
</feature>
<sequence>MFVVVEDGWSLSDMGERDIELSTPSERSAMAASWTTDTSNLTCGTNISNYVVLTNNSANCPVYFNRALIFFPSALLCIIGAVGNGLLLLVLCRFLKPWNVANVFIANLALADLLFITSVLKYLVIFWHFRSMYERNVMHIFIIAMNENASVLFLMFMTIDRYLAIVHPLRSRVWRTPFRAKVDAIFIWLGAFITALPTISFDWVIFTILAYAVFGFLIPLTVIVICYVLVVKSIRKSHSFHSRTHGNEKTMRLIVFIVGAFVVCWLPIHLSHLWIYLNRFSLADMHNILVFLHYLNMMPVVNSCINPMLTGCFGENFRQGFRRVLLCRGPKTKNKKNVERHLQHDRRSPTRVRSNVEQTRSTMNFRQ</sequence>
<dbReference type="PANTHER" id="PTHR24229">
    <property type="entry name" value="NEUROPEPTIDES RECEPTOR"/>
    <property type="match status" value="1"/>
</dbReference>
<comment type="subcellular location">
    <subcellularLocation>
        <location evidence="1">Cell membrane</location>
        <topology evidence="1">Multi-pass membrane protein</topology>
    </subcellularLocation>
</comment>
<dbReference type="GO" id="GO:0005886">
    <property type="term" value="C:plasma membrane"/>
    <property type="evidence" value="ECO:0007669"/>
    <property type="project" value="UniProtKB-SubCell"/>
</dbReference>
<dbReference type="PRINTS" id="PR00237">
    <property type="entry name" value="GPCRRHODOPSN"/>
</dbReference>
<keyword evidence="3 9" id="KW-0812">Transmembrane</keyword>
<keyword evidence="7 9" id="KW-0675">Receptor</keyword>
<dbReference type="PROSITE" id="PS00237">
    <property type="entry name" value="G_PROTEIN_RECEP_F1_1"/>
    <property type="match status" value="1"/>
</dbReference>
<feature type="transmembrane region" description="Helical" evidence="11">
    <location>
        <begin position="288"/>
        <end position="313"/>
    </location>
</feature>
<evidence type="ECO:0000256" key="7">
    <source>
        <dbReference type="ARBA" id="ARBA00023170"/>
    </source>
</evidence>
<feature type="transmembrane region" description="Helical" evidence="11">
    <location>
        <begin position="251"/>
        <end position="268"/>
    </location>
</feature>
<accession>A0A8C4NKA7</accession>
<dbReference type="GO" id="GO:0007218">
    <property type="term" value="P:neuropeptide signaling pathway"/>
    <property type="evidence" value="ECO:0007669"/>
    <property type="project" value="TreeGrafter"/>
</dbReference>
<evidence type="ECO:0000313" key="13">
    <source>
        <dbReference type="Ensembl" id="ENSEBUP00000004278.1"/>
    </source>
</evidence>
<keyword evidence="14" id="KW-1185">Reference proteome</keyword>
<dbReference type="GO" id="GO:0042923">
    <property type="term" value="F:neuropeptide binding"/>
    <property type="evidence" value="ECO:0007669"/>
    <property type="project" value="TreeGrafter"/>
</dbReference>
<dbReference type="InterPro" id="IPR000276">
    <property type="entry name" value="GPCR_Rhodpsn"/>
</dbReference>
<proteinExistence type="inferred from homology"/>
<reference evidence="13" key="1">
    <citation type="submission" date="2025-08" db="UniProtKB">
        <authorList>
            <consortium name="Ensembl"/>
        </authorList>
    </citation>
    <scope>IDENTIFICATION</scope>
</reference>
<dbReference type="Ensembl" id="ENSEBUT00000004705.1">
    <property type="protein sequence ID" value="ENSEBUP00000004278.1"/>
    <property type="gene ID" value="ENSEBUG00000003006.1"/>
</dbReference>
<feature type="transmembrane region" description="Helical" evidence="11">
    <location>
        <begin position="180"/>
        <end position="199"/>
    </location>
</feature>
<evidence type="ECO:0000256" key="6">
    <source>
        <dbReference type="ARBA" id="ARBA00023136"/>
    </source>
</evidence>
<keyword evidence="5 9" id="KW-0297">G-protein coupled receptor</keyword>
<dbReference type="GO" id="GO:0043005">
    <property type="term" value="C:neuron projection"/>
    <property type="evidence" value="ECO:0007669"/>
    <property type="project" value="TreeGrafter"/>
</dbReference>
<comment type="similarity">
    <text evidence="9">Belongs to the G-protein coupled receptor 1 family.</text>
</comment>
<feature type="compositionally biased region" description="Basic and acidic residues" evidence="10">
    <location>
        <begin position="336"/>
        <end position="348"/>
    </location>
</feature>
<name>A0A8C4NKA7_EPTBU</name>
<dbReference type="GO" id="GO:0004930">
    <property type="term" value="F:G protein-coupled receptor activity"/>
    <property type="evidence" value="ECO:0007669"/>
    <property type="project" value="UniProtKB-KW"/>
</dbReference>
<evidence type="ECO:0000256" key="5">
    <source>
        <dbReference type="ARBA" id="ARBA00023040"/>
    </source>
</evidence>
<dbReference type="Pfam" id="PF00001">
    <property type="entry name" value="7tm_1"/>
    <property type="match status" value="1"/>
</dbReference>
<dbReference type="SMART" id="SM01381">
    <property type="entry name" value="7TM_GPCR_Srsx"/>
    <property type="match status" value="1"/>
</dbReference>
<evidence type="ECO:0000256" key="8">
    <source>
        <dbReference type="ARBA" id="ARBA00023224"/>
    </source>
</evidence>
<dbReference type="InterPro" id="IPR019426">
    <property type="entry name" value="7TM_GPCR_serpentine_rcpt_Srv"/>
</dbReference>
<keyword evidence="8 9" id="KW-0807">Transducer</keyword>
<feature type="domain" description="G-protein coupled receptors family 1 profile" evidence="12">
    <location>
        <begin position="83"/>
        <end position="310"/>
    </location>
</feature>
<reference evidence="13" key="2">
    <citation type="submission" date="2025-09" db="UniProtKB">
        <authorList>
            <consortium name="Ensembl"/>
        </authorList>
    </citation>
    <scope>IDENTIFICATION</scope>
</reference>
<evidence type="ECO:0000256" key="9">
    <source>
        <dbReference type="RuleBase" id="RU000688"/>
    </source>
</evidence>
<dbReference type="PANTHER" id="PTHR24229:SF40">
    <property type="entry name" value="ALLATOSTATIN C RECEPTOR 1-RELATED"/>
    <property type="match status" value="1"/>
</dbReference>